<feature type="transmembrane region" description="Helical" evidence="7">
    <location>
        <begin position="451"/>
        <end position="474"/>
    </location>
</feature>
<evidence type="ECO:0000256" key="2">
    <source>
        <dbReference type="ARBA" id="ARBA00010992"/>
    </source>
</evidence>
<evidence type="ECO:0000256" key="7">
    <source>
        <dbReference type="SAM" id="Phobius"/>
    </source>
</evidence>
<dbReference type="CDD" id="cd17316">
    <property type="entry name" value="MFS_SV2_like"/>
    <property type="match status" value="1"/>
</dbReference>
<reference evidence="9 10" key="1">
    <citation type="submission" date="2019-08" db="EMBL/GenBank/DDBJ databases">
        <authorList>
            <person name="Peeters C."/>
        </authorList>
    </citation>
    <scope>NUCLEOTIDE SEQUENCE [LARGE SCALE GENOMIC DNA]</scope>
    <source>
        <strain evidence="9 10">LMG 31013</strain>
    </source>
</reference>
<dbReference type="GO" id="GO:0022857">
    <property type="term" value="F:transmembrane transporter activity"/>
    <property type="evidence" value="ECO:0007669"/>
    <property type="project" value="InterPro"/>
</dbReference>
<evidence type="ECO:0000256" key="5">
    <source>
        <dbReference type="ARBA" id="ARBA00022989"/>
    </source>
</evidence>
<feature type="transmembrane region" description="Helical" evidence="7">
    <location>
        <begin position="302"/>
        <end position="319"/>
    </location>
</feature>
<name>A0A5E4XWE3_9BURK</name>
<evidence type="ECO:0000256" key="4">
    <source>
        <dbReference type="ARBA" id="ARBA00022692"/>
    </source>
</evidence>
<keyword evidence="5 7" id="KW-1133">Transmembrane helix</keyword>
<dbReference type="GO" id="GO:0016020">
    <property type="term" value="C:membrane"/>
    <property type="evidence" value="ECO:0007669"/>
    <property type="project" value="UniProtKB-SubCell"/>
</dbReference>
<gene>
    <name evidence="9" type="primary">ydjE_4</name>
    <name evidence="9" type="ORF">PTE31013_04159</name>
</gene>
<evidence type="ECO:0000313" key="9">
    <source>
        <dbReference type="EMBL" id="VVE40650.1"/>
    </source>
</evidence>
<feature type="transmembrane region" description="Helical" evidence="7">
    <location>
        <begin position="54"/>
        <end position="76"/>
    </location>
</feature>
<feature type="transmembrane region" description="Helical" evidence="7">
    <location>
        <begin position="389"/>
        <end position="411"/>
    </location>
</feature>
<proteinExistence type="inferred from homology"/>
<dbReference type="InterPro" id="IPR005828">
    <property type="entry name" value="MFS_sugar_transport-like"/>
</dbReference>
<dbReference type="PROSITE" id="PS50850">
    <property type="entry name" value="MFS"/>
    <property type="match status" value="1"/>
</dbReference>
<feature type="transmembrane region" description="Helical" evidence="7">
    <location>
        <begin position="186"/>
        <end position="209"/>
    </location>
</feature>
<comment type="similarity">
    <text evidence="2">Belongs to the major facilitator superfamily. Sugar transporter (TC 2.A.1.1) family.</text>
</comment>
<feature type="transmembrane region" description="Helical" evidence="7">
    <location>
        <begin position="157"/>
        <end position="174"/>
    </location>
</feature>
<comment type="subcellular location">
    <subcellularLocation>
        <location evidence="1">Membrane</location>
        <topology evidence="1">Multi-pass membrane protein</topology>
    </subcellularLocation>
</comment>
<accession>A0A5E4XWE3</accession>
<evidence type="ECO:0000256" key="3">
    <source>
        <dbReference type="ARBA" id="ARBA00022448"/>
    </source>
</evidence>
<dbReference type="OrthoDB" id="3252866at2"/>
<evidence type="ECO:0000256" key="1">
    <source>
        <dbReference type="ARBA" id="ARBA00004141"/>
    </source>
</evidence>
<dbReference type="EMBL" id="CABPRU010000013">
    <property type="protein sequence ID" value="VVE40650.1"/>
    <property type="molecule type" value="Genomic_DNA"/>
</dbReference>
<dbReference type="PANTHER" id="PTHR23511:SF34">
    <property type="entry name" value="SYNAPTIC VESICLE GLYCOPROTEIN 2"/>
    <property type="match status" value="1"/>
</dbReference>
<keyword evidence="3" id="KW-0813">Transport</keyword>
<dbReference type="SUPFAM" id="SSF103473">
    <property type="entry name" value="MFS general substrate transporter"/>
    <property type="match status" value="1"/>
</dbReference>
<protein>
    <submittedName>
        <fullName evidence="9">Inner membrane metabolite transport protein YdjE</fullName>
    </submittedName>
</protein>
<dbReference type="Pfam" id="PF00083">
    <property type="entry name" value="Sugar_tr"/>
    <property type="match status" value="1"/>
</dbReference>
<dbReference type="RefSeq" id="WP_150614531.1">
    <property type="nucleotide sequence ID" value="NZ_CABPRU010000013.1"/>
</dbReference>
<sequence>MKSPSTLELAAETDGIVSSPGIHLSPTMASDGLGVAEISARLDRLPATRTIWKMVLMLSLGYFFEIYDLMYTGYIAPGLVKQGILTTATHGLFGTTGVASFIAALFCGLFVGTIACGFLADKYGRRAIFTYALLGYVASNAIMAFQTTAVGLNTWRFLAGIGLGVELVTIGAYMSEIVPKHIRGRAFAVGQAIGFSAVPIVAFISFVLVPRTLLGLEGWRWVVLLGAHGGILIWWVRLHLPESPRWLAQKGRIEEANAILGNIEQKVSQEYRAPLPNPVASDTIAHKASFSDMWRPPYRRRTLMMMVFHIFQTVGYYGFASWVPTLLMKQGVTVTHSLLYSSLIAIAAPIGPLLGLLIADKFERKTVIVALSAANVVCGLLFSQLRDPALLIMMGVCLTLAGNMISFTYHAYQTELFPTSIRVRAVGFVYSWSRLSAIFSAFFIARILNQFGVVGVFTFIAGAMVVVMVSIGVFGPRTKNVGLDDLSQ</sequence>
<organism evidence="9 10">
    <name type="scientific">Pandoraea terrigena</name>
    <dbReference type="NCBI Taxonomy" id="2508292"/>
    <lineage>
        <taxon>Bacteria</taxon>
        <taxon>Pseudomonadati</taxon>
        <taxon>Pseudomonadota</taxon>
        <taxon>Betaproteobacteria</taxon>
        <taxon>Burkholderiales</taxon>
        <taxon>Burkholderiaceae</taxon>
        <taxon>Pandoraea</taxon>
    </lineage>
</organism>
<dbReference type="InterPro" id="IPR020846">
    <property type="entry name" value="MFS_dom"/>
</dbReference>
<feature type="transmembrane region" description="Helical" evidence="7">
    <location>
        <begin position="127"/>
        <end position="145"/>
    </location>
</feature>
<feature type="domain" description="Major facilitator superfamily (MFS) profile" evidence="8">
    <location>
        <begin position="54"/>
        <end position="479"/>
    </location>
</feature>
<feature type="transmembrane region" description="Helical" evidence="7">
    <location>
        <begin position="339"/>
        <end position="359"/>
    </location>
</feature>
<keyword evidence="4 7" id="KW-0812">Transmembrane</keyword>
<dbReference type="Gene3D" id="1.20.1250.20">
    <property type="entry name" value="MFS general substrate transporter like domains"/>
    <property type="match status" value="1"/>
</dbReference>
<keyword evidence="10" id="KW-1185">Reference proteome</keyword>
<feature type="transmembrane region" description="Helical" evidence="7">
    <location>
        <begin position="96"/>
        <end position="120"/>
    </location>
</feature>
<dbReference type="InterPro" id="IPR036259">
    <property type="entry name" value="MFS_trans_sf"/>
</dbReference>
<keyword evidence="6 7" id="KW-0472">Membrane</keyword>
<feature type="transmembrane region" description="Helical" evidence="7">
    <location>
        <begin position="221"/>
        <end position="240"/>
    </location>
</feature>
<dbReference type="Proteomes" id="UP000334380">
    <property type="component" value="Unassembled WGS sequence"/>
</dbReference>
<dbReference type="AlphaFoldDB" id="A0A5E4XWE3"/>
<evidence type="ECO:0000313" key="10">
    <source>
        <dbReference type="Proteomes" id="UP000334380"/>
    </source>
</evidence>
<evidence type="ECO:0000259" key="8">
    <source>
        <dbReference type="PROSITE" id="PS50850"/>
    </source>
</evidence>
<dbReference type="PANTHER" id="PTHR23511">
    <property type="entry name" value="SYNAPTIC VESICLE GLYCOPROTEIN 2"/>
    <property type="match status" value="1"/>
</dbReference>
<evidence type="ECO:0000256" key="6">
    <source>
        <dbReference type="ARBA" id="ARBA00023136"/>
    </source>
</evidence>
<feature type="transmembrane region" description="Helical" evidence="7">
    <location>
        <begin position="423"/>
        <end position="445"/>
    </location>
</feature>
<dbReference type="InterPro" id="IPR005829">
    <property type="entry name" value="Sugar_transporter_CS"/>
</dbReference>
<dbReference type="PROSITE" id="PS00217">
    <property type="entry name" value="SUGAR_TRANSPORT_2"/>
    <property type="match status" value="1"/>
</dbReference>
<feature type="transmembrane region" description="Helical" evidence="7">
    <location>
        <begin position="366"/>
        <end position="383"/>
    </location>
</feature>